<protein>
    <submittedName>
        <fullName evidence="6">Uncharacterized protein</fullName>
    </submittedName>
</protein>
<sequence>MLTWHSTAPSFVSDMHVEIWQQYKKLPEREFAHIRLFPATEPEHDNRTASATSASSSNTVAGGDNGARLFILFRSMNALHHFSYMRSESQVYARSEGTTLVNCRACQSEIVFSILAVFQVMKFESRTFLEGCTDELRKMELLGRQHPSVNKMRYLVHLEDCRFGAEESVTHALSVLKTLENWIREQETEQKLWDGGQSFEQRLEILRTDLEYLQDELVHTSKAIEEMQQKIREQLSLSRGRRDFILALLAAIYLPLSFTTSFFGMNMNTNTSPGPQAFSTWTNSSLDGLPADTRNSTEAIISAMNTSGSLNWTWEQFGIMLGCLILTLPLALAAGGIFRWSVQSAARYVRYWRVLYIIAYIGFIFFSIAGSMSGGELETTGTVCNCILLFSLAFNAWNLYPARRSLSYIGLFLFTAPFVFVSIKKPFPMMIFPWVLFGCIWLIRRWQKWKQA</sequence>
<keyword evidence="2 5" id="KW-0812">Transmembrane</keyword>
<dbReference type="RefSeq" id="XP_028484113.1">
    <property type="nucleotide sequence ID" value="XM_028627055.1"/>
</dbReference>
<feature type="transmembrane region" description="Helical" evidence="5">
    <location>
        <begin position="244"/>
        <end position="265"/>
    </location>
</feature>
<dbReference type="InterPro" id="IPR045863">
    <property type="entry name" value="CorA_TM1_TM2"/>
</dbReference>
<dbReference type="SUPFAM" id="SSF144083">
    <property type="entry name" value="Magnesium transport protein CorA, transmembrane region"/>
    <property type="match status" value="1"/>
</dbReference>
<dbReference type="InterPro" id="IPR002523">
    <property type="entry name" value="MgTranspt_CorA/ZnTranspt_ZntB"/>
</dbReference>
<dbReference type="VEuPathDB" id="FungiDB:C8Q69DRAFT_293579"/>
<dbReference type="Pfam" id="PF01544">
    <property type="entry name" value="CorA"/>
    <property type="match status" value="1"/>
</dbReference>
<keyword evidence="3 5" id="KW-1133">Transmembrane helix</keyword>
<evidence type="ECO:0000256" key="4">
    <source>
        <dbReference type="ARBA" id="ARBA00023136"/>
    </source>
</evidence>
<dbReference type="Proteomes" id="UP000283841">
    <property type="component" value="Unassembled WGS sequence"/>
</dbReference>
<reference evidence="6 7" key="1">
    <citation type="journal article" date="2018" name="Front. Microbiol.">
        <title>Genomic and genetic insights into a cosmopolitan fungus, Paecilomyces variotii (Eurotiales).</title>
        <authorList>
            <person name="Urquhart A.S."/>
            <person name="Mondo S.J."/>
            <person name="Makela M.R."/>
            <person name="Hane J.K."/>
            <person name="Wiebenga A."/>
            <person name="He G."/>
            <person name="Mihaltcheva S."/>
            <person name="Pangilinan J."/>
            <person name="Lipzen A."/>
            <person name="Barry K."/>
            <person name="de Vries R.P."/>
            <person name="Grigoriev I.V."/>
            <person name="Idnurm A."/>
        </authorList>
    </citation>
    <scope>NUCLEOTIDE SEQUENCE [LARGE SCALE GENOMIC DNA]</scope>
    <source>
        <strain evidence="6 7">CBS 101075</strain>
    </source>
</reference>
<accession>A0A443HRK8</accession>
<feature type="transmembrane region" description="Helical" evidence="5">
    <location>
        <begin position="317"/>
        <end position="342"/>
    </location>
</feature>
<feature type="transmembrane region" description="Helical" evidence="5">
    <location>
        <begin position="354"/>
        <end position="373"/>
    </location>
</feature>
<evidence type="ECO:0000313" key="6">
    <source>
        <dbReference type="EMBL" id="RWQ94468.1"/>
    </source>
</evidence>
<keyword evidence="4 5" id="KW-0472">Membrane</keyword>
<organism evidence="6 7">
    <name type="scientific">Byssochlamys spectabilis</name>
    <name type="common">Paecilomyces variotii</name>
    <dbReference type="NCBI Taxonomy" id="264951"/>
    <lineage>
        <taxon>Eukaryota</taxon>
        <taxon>Fungi</taxon>
        <taxon>Dikarya</taxon>
        <taxon>Ascomycota</taxon>
        <taxon>Pezizomycotina</taxon>
        <taxon>Eurotiomycetes</taxon>
        <taxon>Eurotiomycetidae</taxon>
        <taxon>Eurotiales</taxon>
        <taxon>Thermoascaceae</taxon>
        <taxon>Paecilomyces</taxon>
    </lineage>
</organism>
<keyword evidence="7" id="KW-1185">Reference proteome</keyword>
<name>A0A443HRK8_BYSSP</name>
<dbReference type="GeneID" id="39596332"/>
<dbReference type="EMBL" id="RCNU01000007">
    <property type="protein sequence ID" value="RWQ94468.1"/>
    <property type="molecule type" value="Genomic_DNA"/>
</dbReference>
<evidence type="ECO:0000256" key="3">
    <source>
        <dbReference type="ARBA" id="ARBA00022989"/>
    </source>
</evidence>
<proteinExistence type="predicted"/>
<feature type="transmembrane region" description="Helical" evidence="5">
    <location>
        <begin position="429"/>
        <end position="446"/>
    </location>
</feature>
<comment type="subcellular location">
    <subcellularLocation>
        <location evidence="1">Membrane</location>
        <topology evidence="1">Multi-pass membrane protein</topology>
    </subcellularLocation>
</comment>
<evidence type="ECO:0000256" key="2">
    <source>
        <dbReference type="ARBA" id="ARBA00022692"/>
    </source>
</evidence>
<evidence type="ECO:0000256" key="1">
    <source>
        <dbReference type="ARBA" id="ARBA00004141"/>
    </source>
</evidence>
<gene>
    <name evidence="6" type="ORF">C8Q69DRAFT_293579</name>
</gene>
<dbReference type="GO" id="GO:0046873">
    <property type="term" value="F:metal ion transmembrane transporter activity"/>
    <property type="evidence" value="ECO:0007669"/>
    <property type="project" value="InterPro"/>
</dbReference>
<dbReference type="GO" id="GO:0016020">
    <property type="term" value="C:membrane"/>
    <property type="evidence" value="ECO:0007669"/>
    <property type="project" value="UniProtKB-SubCell"/>
</dbReference>
<evidence type="ECO:0000313" key="7">
    <source>
        <dbReference type="Proteomes" id="UP000283841"/>
    </source>
</evidence>
<comment type="caution">
    <text evidence="6">The sequence shown here is derived from an EMBL/GenBank/DDBJ whole genome shotgun (WGS) entry which is preliminary data.</text>
</comment>
<dbReference type="Gene3D" id="1.20.58.340">
    <property type="entry name" value="Magnesium transport protein CorA, transmembrane region"/>
    <property type="match status" value="1"/>
</dbReference>
<evidence type="ECO:0000256" key="5">
    <source>
        <dbReference type="SAM" id="Phobius"/>
    </source>
</evidence>
<dbReference type="AlphaFoldDB" id="A0A443HRK8"/>
<feature type="transmembrane region" description="Helical" evidence="5">
    <location>
        <begin position="379"/>
        <end position="399"/>
    </location>
</feature>
<feature type="transmembrane region" description="Helical" evidence="5">
    <location>
        <begin position="406"/>
        <end position="423"/>
    </location>
</feature>